<dbReference type="InterPro" id="IPR047727">
    <property type="entry name" value="Sce7725-like"/>
</dbReference>
<name>A0ABT0E1T6_9SPHN</name>
<accession>A0ABT0E1T6</accession>
<gene>
    <name evidence="1" type="ORF">MU848_17175</name>
</gene>
<organism evidence="1 2">
    <name type="scientific">Sphingobium agri</name>
    <dbReference type="NCBI Taxonomy" id="2933566"/>
    <lineage>
        <taxon>Bacteria</taxon>
        <taxon>Pseudomonadati</taxon>
        <taxon>Pseudomonadota</taxon>
        <taxon>Alphaproteobacteria</taxon>
        <taxon>Sphingomonadales</taxon>
        <taxon>Sphingomonadaceae</taxon>
        <taxon>Sphingobium</taxon>
    </lineage>
</organism>
<dbReference type="Proteomes" id="UP001203512">
    <property type="component" value="Unassembled WGS sequence"/>
</dbReference>
<reference evidence="1 2" key="1">
    <citation type="submission" date="2022-04" db="EMBL/GenBank/DDBJ databases">
        <authorList>
            <person name="Huq M.A."/>
        </authorList>
    </citation>
    <scope>NUCLEOTIDE SEQUENCE [LARGE SCALE GENOMIC DNA]</scope>
    <source>
        <strain evidence="1 2">MAH-33</strain>
    </source>
</reference>
<dbReference type="RefSeq" id="WP_196225542.1">
    <property type="nucleotide sequence ID" value="NZ_JALKHS010000019.1"/>
</dbReference>
<keyword evidence="2" id="KW-1185">Reference proteome</keyword>
<evidence type="ECO:0000313" key="1">
    <source>
        <dbReference type="EMBL" id="MCK0533325.1"/>
    </source>
</evidence>
<evidence type="ECO:0000313" key="2">
    <source>
        <dbReference type="Proteomes" id="UP001203512"/>
    </source>
</evidence>
<proteinExistence type="predicted"/>
<sequence>MYYPYFRGKQFELITIRETAGVMAQAGFVPIIEPVKETLKGLHRALQTVCEVGGKAIVIVNPYVGDHQDNGIGITGLLAQEFADNAAVSAGILLREDMNLEDAYALFEAHAAHDPVFVHAGFGDQKALADQLGAGLKNTRHVFIEKHASTLCRRCLSKVMLCSLSKIDIVAALHGYPRSEASRALRTSVAWLG</sequence>
<dbReference type="EMBL" id="JALKHS010000019">
    <property type="protein sequence ID" value="MCK0533325.1"/>
    <property type="molecule type" value="Genomic_DNA"/>
</dbReference>
<comment type="caution">
    <text evidence="1">The sequence shown here is derived from an EMBL/GenBank/DDBJ whole genome shotgun (WGS) entry which is preliminary data.</text>
</comment>
<protein>
    <submittedName>
        <fullName evidence="1">Sce7725 family protein</fullName>
    </submittedName>
</protein>
<dbReference type="NCBIfam" id="NF033831">
    <property type="entry name" value="sce7725_fam"/>
    <property type="match status" value="1"/>
</dbReference>